<evidence type="ECO:0000259" key="2">
    <source>
        <dbReference type="Pfam" id="PF06985"/>
    </source>
</evidence>
<dbReference type="Pfam" id="PF06985">
    <property type="entry name" value="HET"/>
    <property type="match status" value="1"/>
</dbReference>
<name>A0A9P6CBN4_9AGAR</name>
<gene>
    <name evidence="3" type="ORF">BDZ94DRAFT_1267837</name>
</gene>
<organism evidence="3 4">
    <name type="scientific">Collybia nuda</name>
    <dbReference type="NCBI Taxonomy" id="64659"/>
    <lineage>
        <taxon>Eukaryota</taxon>
        <taxon>Fungi</taxon>
        <taxon>Dikarya</taxon>
        <taxon>Basidiomycota</taxon>
        <taxon>Agaricomycotina</taxon>
        <taxon>Agaricomycetes</taxon>
        <taxon>Agaricomycetidae</taxon>
        <taxon>Agaricales</taxon>
        <taxon>Tricholomatineae</taxon>
        <taxon>Clitocybaceae</taxon>
        <taxon>Collybia</taxon>
    </lineage>
</organism>
<dbReference type="OrthoDB" id="5428863at2759"/>
<feature type="chain" id="PRO_5040299274" description="Heterokaryon incompatibility domain-containing protein" evidence="1">
    <location>
        <begin position="25"/>
        <end position="203"/>
    </location>
</feature>
<dbReference type="EMBL" id="MU150312">
    <property type="protein sequence ID" value="KAF9459697.1"/>
    <property type="molecule type" value="Genomic_DNA"/>
</dbReference>
<dbReference type="AlphaFoldDB" id="A0A9P6CBN4"/>
<protein>
    <recommendedName>
        <fullName evidence="2">Heterokaryon incompatibility domain-containing protein</fullName>
    </recommendedName>
</protein>
<sequence length="203" mass="22972">MLLFTTTVLRWSWIILTLIPSCVASRALCNLPFSHKPTHSQFPPDHCCSLSPFKAWCSPAEYQDSYQPVLLARSFYLPSSEKLGIRMFGWGIGATMGKTLSLGSLAIFRQGVLLIIEWPSLDVSKEISYHAISYVWRGIHKPPVSDSFAVEGATGADRIDFKVLGLACVRNEFIWFDQLCIAQKDPEDINWQIQHMQTIYQNS</sequence>
<evidence type="ECO:0000313" key="3">
    <source>
        <dbReference type="EMBL" id="KAF9459697.1"/>
    </source>
</evidence>
<accession>A0A9P6CBN4</accession>
<feature type="domain" description="Heterokaryon incompatibility" evidence="2">
    <location>
        <begin position="129"/>
        <end position="203"/>
    </location>
</feature>
<keyword evidence="1" id="KW-0732">Signal</keyword>
<evidence type="ECO:0000313" key="4">
    <source>
        <dbReference type="Proteomes" id="UP000807353"/>
    </source>
</evidence>
<dbReference type="Proteomes" id="UP000807353">
    <property type="component" value="Unassembled WGS sequence"/>
</dbReference>
<keyword evidence="4" id="KW-1185">Reference proteome</keyword>
<evidence type="ECO:0000256" key="1">
    <source>
        <dbReference type="SAM" id="SignalP"/>
    </source>
</evidence>
<reference evidence="3" key="1">
    <citation type="submission" date="2020-11" db="EMBL/GenBank/DDBJ databases">
        <authorList>
            <consortium name="DOE Joint Genome Institute"/>
            <person name="Ahrendt S."/>
            <person name="Riley R."/>
            <person name="Andreopoulos W."/>
            <person name="Labutti K."/>
            <person name="Pangilinan J."/>
            <person name="Ruiz-Duenas F.J."/>
            <person name="Barrasa J.M."/>
            <person name="Sanchez-Garcia M."/>
            <person name="Camarero S."/>
            <person name="Miyauchi S."/>
            <person name="Serrano A."/>
            <person name="Linde D."/>
            <person name="Babiker R."/>
            <person name="Drula E."/>
            <person name="Ayuso-Fernandez I."/>
            <person name="Pacheco R."/>
            <person name="Padilla G."/>
            <person name="Ferreira P."/>
            <person name="Barriuso J."/>
            <person name="Kellner H."/>
            <person name="Castanera R."/>
            <person name="Alfaro M."/>
            <person name="Ramirez L."/>
            <person name="Pisabarro A.G."/>
            <person name="Kuo A."/>
            <person name="Tritt A."/>
            <person name="Lipzen A."/>
            <person name="He G."/>
            <person name="Yan M."/>
            <person name="Ng V."/>
            <person name="Cullen D."/>
            <person name="Martin F."/>
            <person name="Rosso M.-N."/>
            <person name="Henrissat B."/>
            <person name="Hibbett D."/>
            <person name="Martinez A.T."/>
            <person name="Grigoriev I.V."/>
        </authorList>
    </citation>
    <scope>NUCLEOTIDE SEQUENCE</scope>
    <source>
        <strain evidence="3">CBS 247.69</strain>
    </source>
</reference>
<dbReference type="InterPro" id="IPR010730">
    <property type="entry name" value="HET"/>
</dbReference>
<comment type="caution">
    <text evidence="3">The sequence shown here is derived from an EMBL/GenBank/DDBJ whole genome shotgun (WGS) entry which is preliminary data.</text>
</comment>
<proteinExistence type="predicted"/>
<feature type="signal peptide" evidence="1">
    <location>
        <begin position="1"/>
        <end position="24"/>
    </location>
</feature>